<feature type="transmembrane region" description="Helical" evidence="23">
    <location>
        <begin position="2235"/>
        <end position="2256"/>
    </location>
</feature>
<dbReference type="Pfam" id="PF00648">
    <property type="entry name" value="Peptidase_C2"/>
    <property type="match status" value="2"/>
</dbReference>
<evidence type="ECO:0000256" key="14">
    <source>
        <dbReference type="ARBA" id="ARBA00022801"/>
    </source>
</evidence>
<evidence type="ECO:0000256" key="15">
    <source>
        <dbReference type="ARBA" id="ARBA00022807"/>
    </source>
</evidence>
<keyword evidence="12" id="KW-0677">Repeat</keyword>
<feature type="transmembrane region" description="Helical" evidence="23">
    <location>
        <begin position="794"/>
        <end position="820"/>
    </location>
</feature>
<feature type="transmembrane region" description="Helical" evidence="23">
    <location>
        <begin position="9"/>
        <end position="32"/>
    </location>
</feature>
<feature type="transmembrane region" description="Helical" evidence="23">
    <location>
        <begin position="827"/>
        <end position="848"/>
    </location>
</feature>
<evidence type="ECO:0000256" key="2">
    <source>
        <dbReference type="ARBA" id="ARBA00004477"/>
    </source>
</evidence>
<feature type="transmembrane region" description="Helical" evidence="23">
    <location>
        <begin position="860"/>
        <end position="881"/>
    </location>
</feature>
<dbReference type="PROSITE" id="PS00139">
    <property type="entry name" value="THIOL_PROTEASE_CYS"/>
    <property type="match status" value="2"/>
</dbReference>
<dbReference type="SUPFAM" id="SSF49899">
    <property type="entry name" value="Concanavalin A-like lectins/glucanases"/>
    <property type="match status" value="2"/>
</dbReference>
<dbReference type="STRING" id="65489.A0A0D3F9J7"/>
<feature type="transmembrane region" description="Helical" evidence="23">
    <location>
        <begin position="2338"/>
        <end position="2361"/>
    </location>
</feature>
<feature type="transmembrane region" description="Helical" evidence="23">
    <location>
        <begin position="1011"/>
        <end position="1032"/>
    </location>
</feature>
<feature type="compositionally biased region" description="Polar residues" evidence="22">
    <location>
        <begin position="2444"/>
        <end position="2478"/>
    </location>
</feature>
<keyword evidence="8" id="KW-0963">Cytoplasm</keyword>
<feature type="compositionally biased region" description="Low complexity" evidence="22">
    <location>
        <begin position="2417"/>
        <end position="2428"/>
    </location>
</feature>
<feature type="active site" evidence="21">
    <location>
        <position position="1868"/>
    </location>
</feature>
<evidence type="ECO:0000256" key="16">
    <source>
        <dbReference type="ARBA" id="ARBA00022824"/>
    </source>
</evidence>
<feature type="transmembrane region" description="Helical" evidence="23">
    <location>
        <begin position="234"/>
        <end position="257"/>
    </location>
</feature>
<feature type="transmembrane region" description="Helical" evidence="23">
    <location>
        <begin position="99"/>
        <end position="119"/>
    </location>
</feature>
<dbReference type="GO" id="GO:0006508">
    <property type="term" value="P:proteolysis"/>
    <property type="evidence" value="ECO:0007669"/>
    <property type="project" value="UniProtKB-KW"/>
</dbReference>
<evidence type="ECO:0000256" key="4">
    <source>
        <dbReference type="ARBA" id="ARBA00004651"/>
    </source>
</evidence>
<feature type="transmembrane region" description="Helical" evidence="23">
    <location>
        <begin position="694"/>
        <end position="715"/>
    </location>
</feature>
<organism evidence="25">
    <name type="scientific">Oryza barthii</name>
    <dbReference type="NCBI Taxonomy" id="65489"/>
    <lineage>
        <taxon>Eukaryota</taxon>
        <taxon>Viridiplantae</taxon>
        <taxon>Streptophyta</taxon>
        <taxon>Embryophyta</taxon>
        <taxon>Tracheophyta</taxon>
        <taxon>Spermatophyta</taxon>
        <taxon>Magnoliopsida</taxon>
        <taxon>Liliopsida</taxon>
        <taxon>Poales</taxon>
        <taxon>Poaceae</taxon>
        <taxon>BOP clade</taxon>
        <taxon>Oryzoideae</taxon>
        <taxon>Oryzeae</taxon>
        <taxon>Oryzinae</taxon>
        <taxon>Oryza</taxon>
    </lineage>
</organism>
<dbReference type="InterPro" id="IPR013320">
    <property type="entry name" value="ConA-like_dom_sf"/>
</dbReference>
<feature type="transmembrane region" description="Helical" evidence="23">
    <location>
        <begin position="2112"/>
        <end position="2136"/>
    </location>
</feature>
<keyword evidence="15 21" id="KW-0788">Thiol protease</keyword>
<feature type="transmembrane region" description="Helical" evidence="23">
    <location>
        <begin position="637"/>
        <end position="658"/>
    </location>
</feature>
<evidence type="ECO:0000256" key="8">
    <source>
        <dbReference type="ARBA" id="ARBA00022490"/>
    </source>
</evidence>
<accession>A0A0D3F9J7</accession>
<evidence type="ECO:0000256" key="12">
    <source>
        <dbReference type="ARBA" id="ARBA00022737"/>
    </source>
</evidence>
<feature type="transmembrane region" description="Helical" evidence="23">
    <location>
        <begin position="131"/>
        <end position="152"/>
    </location>
</feature>
<dbReference type="Gene3D" id="3.90.70.10">
    <property type="entry name" value="Cysteine proteinases"/>
    <property type="match status" value="2"/>
</dbReference>
<evidence type="ECO:0000256" key="11">
    <source>
        <dbReference type="ARBA" id="ARBA00022729"/>
    </source>
</evidence>
<keyword evidence="13" id="KW-0967">Endosome</keyword>
<comment type="function">
    <text evidence="19">Essential protease involved in epiderm development. Required for aleurone cell development in the endosperm probably by maintaining and restricting the aleurone and embryonic epidermal L1 cell-layer fates as well as meristems organization. Involved in the maintenance of adaxial/abaxial axis information in developing leaves, probably by regulating cell proliferation and expansion. Does not need calcium ions to be active.</text>
</comment>
<feature type="region of interest" description="Disordered" evidence="22">
    <location>
        <begin position="337"/>
        <end position="408"/>
    </location>
</feature>
<keyword evidence="11" id="KW-0732">Signal</keyword>
<feature type="transmembrane region" description="Helical" evidence="23">
    <location>
        <begin position="264"/>
        <end position="281"/>
    </location>
</feature>
<evidence type="ECO:0000256" key="3">
    <source>
        <dbReference type="ARBA" id="ARBA00004496"/>
    </source>
</evidence>
<keyword evidence="17 23" id="KW-1133">Transmembrane helix</keyword>
<comment type="similarity">
    <text evidence="5">Belongs to the peptidase C2 family.</text>
</comment>
<dbReference type="SMART" id="SM00230">
    <property type="entry name" value="CysPc"/>
    <property type="match status" value="2"/>
</dbReference>
<evidence type="ECO:0000256" key="21">
    <source>
        <dbReference type="PROSITE-ProRule" id="PRU00239"/>
    </source>
</evidence>
<sequence length="4090" mass="453875">MEEEEHRGVVLVCSICGFLFTVLGPLSFWILWAVNWRPWRLYSWIYARKWPAYVQGPQLSTLCSFFTLFAWLVVVSPITVLLVWGGILIALLERNIIGLAVIMVGVALLLSFYSIMLWWRTQWQSSKAVAYLLLLAVGLLCAYEFCAVYVTTGASASELNSPSGFFFGVSAISLAINMLFISKILFNGSGFDVDEYVRRLYKFAYSDCVEVAPVSCSPDPPDPSELYMTKSSRVLHLGLLYLCSLMVLVVYSILYGLTSKEARWLGALTSVAVVILDWNLGLCSFRYLGHCISYAFVASVLLAAAVSCWLSISNPSVARIDALRSTVIKLREGFRRKGQTSSSNSSDGCGSSVKRSSGSVEAGPHGNATDSMYRSNSQSDGVNWNNVPFDRSNSCQEGQSSDKNIDSGRASLAHRSNSCLSAVAVQDPETAVVSADRHGDPTASLVVCSSSGLESQGCESSGSATASGNQQLLDLNLAAIFQDRLNDPRITSMLKRNGGLGDVELANLLQDKGLDPNFSYMMKDKVMDPRILALLQRSSLDADREHQDDVDVTGTDSDRLDTTIANQISLSEELRRSGLENWLNLSRLMFHQVAGSPIRAFVVFTLIFIIETVTVAVHRPKPIKVINATHEQFEFGFSILLLSPVVCSIMAFIWSLCAEEMTMTSKPRKYGFIAWLLSTCVGLLLSFLSKSSVILGLSLTVPLMVACLSFAIPIWMRNGYRFWIPGGELDSRENIRQAPGKKERALFAISITVFTASVIGLGAIVSAKPLDALGYKGWDADKKSFYSPYATSMYLGWALSSTIAVLATGVIPIVAWFATYRFSPSSAICVGLFATVLVSFCGVSYWGVVNSRQDGVPLKADFLAALLPLLCIPAVFSLFTGMKDDDWKISRGVYLFVGMGVLLLLGAISAVIVTIRPWTVGVACLLVILFLVFAIGVIHYWTSNNFYLTRTQMLLVCSLAFLLALAAFLMGLFQGRALTVLLSPPIVVYSPRVLPVYVYDAHADSAKNVSYAFLILYGIALATEVWGVIASLILNPPFIGAAISAITLVIAFSFAVSRPCLTLKMMEDAVHFLSKDTVVQAMSRSANKTRNAISGTYSAPQRSASSAALLVGDPAITLDRAGNFVLPRADVMKLRDRLRNEEITAGSFFCGVKNCLMIGSPVDVDYRRNMCAHARILALEEAIDTEWVYMWDKFGGYLLLLLGLTAKAEQIQDEVRLRLFLDSIGLSDLSAKEIKKWMPEDRRHFELIQESYIREKEMEEEVLMQRREEEGKGRERRKALLEREERKWKELEISLLSSIPNAGSRDAAAMAAAVRAVGGDSALEDSFARDRVSSIARHIRKAQLARRAEQTGIPDTVCILDDEPRSTGRHCGEIDLCLCESKKVSFSIAVMVQPVSGPVCLFGTEFQKKVCWEILVAGSEQGMEAGQVGLRLVTKGERMTTVAKEWNIGASSIADGRWHLVTVTIDADLGEATSFIDGVYDGYQNALPLPRNNGIWEPGTDIWVGARPPTDLDAFGRSDSEGSDSKMQIMDAFLWGRCLTEDEVDDWESEEANFELYDQEDVEWDGQYSSGRKRHARDSVAIDIDSFARRPRKPRFETREEVNQRMLSVERAVREALIAKGERNFTDQEFPPDDRSLFVDPMNPSLKLQVVSEWMRPSDIAKEVSISSQPCLFSGSVNSSDVCQGRLGDCWFLSAVAVLTEMARISEVIITPEYNEEGIYTVRFCIQGEWVAVVVDDWIPCESPGKPAFATSRKQNELWVSILEKAYAKLHGSYEALEGGLVQDALVDLTGGAGEEIDMRSPQAQIDLASGRLWSQLLHFKQEGFLLGAGSPSGSDAHISSSGIVQGHAYSILQVREVDGHKLVQIRNPWANEVEWNGPWSDSSQEWTERMKHKLKHVPQSKNGVFWMSWQDFQIHFRSIYVCRVYPPEMRYSVHGQWRGYSAGGCQDYDSWHQNPQYRLRVTGRDALYPVHVFITLTQGVGFSRKTNGFRNYQSSHDSSMFYIGMRILKTRGCRAAYNIYMHESVGGTDYVNSREISCELVLEPYPKGYTIVPTTIHPGEEAPFVLSVFTKAPIKLEANWLVKTEDRKSLSYACRVCILRRGRMEEEEHRGVVLVCSICGFLFTVLGPLSFWILWAVNWRPWRLYSWIYARKWPAYVQGPQLSTLCSFFTLFAWLVVVSPITVLLVWGGILIALLERNIIGLAVIMVGVALLLSFYSIMLWWRTQWQSSKAVAYLLLLAVGLLCAYEFCAVYVTTGASASELNSPSGFFFGVSAISLAINMLFISKILFNGSGFDVDEYVRRLYKFAYSDCVEVAPVSCSPDPPDPSELYMTKSSRVLHLGLLYLCSLMVLVVYSILYGLTSKEARWLGALTSVAVVILAVSCWLSISNPSVARIDALRSTVIKLREGFRRKGQTSSSNSSDGCGSSVKRSSGSVEAGPHGNATDSMYRSNSQSDGVNWNNVPFDRSNSCQEGQSSDKNIDSGRASLAHRSNSCLSAVAVQDPETAVVSADRHGDPTASLVVCSSSGLESQGCESSGSATASGNQQLLDLNLAAIFQDRLNDPRITSMLKRNGGLGDVELANLLQDKGLDPNFSYMMKDKVMDPRILALLQRSSLDADREHQDDVDVTGTDSDRLDTTIANQISLSEELRRSGLENWLNLSRLMFHQVAGSPIRAFVVFTLIFIIETVTVAVHRPKPIKVINATHEQFEFGFSILLLSPVVCSIMAFIWSLCAEEMTMTSKPRKYGFIAWLLSTCVGLLLSFLSKSSVILGLSLTVPLMVACLSFAIPIWMRNGYRFWIPGGELDSRENIRQAPGKKERALFAISITVFTASVIGLGAIVSAKPLDALGYKGWDADKKSFYSPYATSMYLGWALSSTIAVLATGVIPIVAWKDDDWKISRGVYLFVGMGVLLLLGAISAVIVTIRPWTVGVACLLVILFLVFAIGVIHYWTSNNFYLTRTQMLLVCSLAFLLALAAFLMGLFQGRALTVLLSPPIVVYSPRVLPVYVYDAHADSAKNVSYAFLILYGIALATEVWGVIASLILNPPFIGAAISAITLVIAFSFAVSRPCLTLKMMEDAVHFLSKDTVVQAMSRSANKTRNAISGTYSAPQRSASSAALLVGDPAITLDRAGNFVLPRADVMKLRDRLRNEEITAGSFFCGVKNCLMIGSPVDVDYRRNMCAHARILALEEAIDTEWVYMWDKFGGYLLLLLGLTAKAEQIQDEVRLRLFLDSIGLSDLSAKEIKKWMPEDRRHFELIQESYIREKEMEEEVLMQRREEEGKGRERRKALLEREERKWKELEISLLSSIPNAGSRDAAAMAAAVRAVGGDSALEDSFARDRVSSIARHIRKAQLARRAEQTGIPDTVCILDDEPRSTGRHCGEIDLCLCESKKVSFSIAVMVQPVSGPVCLFGTEFQKKVCWEILVAGSEQGMEAGQVGLRLVTKGERMTTVAKEWNIGASSIADGRWHLVTVTIDADLGEATSFIDGVYDGYQNALPLPRNNGIWEPGTDIWVGARPPTDLDAFGRSDSEGSDSKMQIMDAFLWGRCLTEDEVDDWESEEANFELYDQEDVEWDGQYSSGRKRHARDSVAIDIDSFARRPRKPRFETREEVNQRMLSVERAVREALIAKGERNFTDQEFPPDDRSLFVDPMNPSLKLQVVSEWMRPSDIAKEVSISSQPCLFSGSVNSSDVCQGRLGDCWFLSAVAVLTEMARISEVIITPEYNEEGIYTVRFCIQGEWVAVVVDDWIPCESPGKPAFATSRKQNELWVSILEKAYAKLHGSYEALEGGLVQDALVDLTGGAGEEIDMRSPQAQIDLASGRLWSQLLHFKQEGFLLGAGSPSGSDAHISSSGIVQGHAYSILQVREVDGHKLVQIRNPWANEVEWNGPWSDSSQEWTERMKHKLKHVPQSKNGVFWMSWQDFQIHFRSIYVCRVYPPEMRYSVHGQWRGYSAGGCQDYDSWHQNPQYRLRVTGRDALYPVHVFITLTQGVGFSRKTNGFRNYQSSHDSSMFYIGMRILKTRGCRAAYNIYMHESVGGTDYVNSREISCELVLEPYPKGYTIVPTTIHPGEEAPFVLSVFTKAPIKLEAV</sequence>
<feature type="transmembrane region" description="Helical" evidence="23">
    <location>
        <begin position="1038"/>
        <end position="1056"/>
    </location>
</feature>
<feature type="transmembrane region" description="Helical" evidence="23">
    <location>
        <begin position="2368"/>
        <end position="2388"/>
    </location>
</feature>
<keyword evidence="18 23" id="KW-0472">Membrane</keyword>
<dbReference type="InterPro" id="IPR036213">
    <property type="entry name" value="Calpain_III_sf"/>
</dbReference>
<evidence type="ECO:0000256" key="22">
    <source>
        <dbReference type="SAM" id="MobiDB-lite"/>
    </source>
</evidence>
<dbReference type="GO" id="GO:0005886">
    <property type="term" value="C:plasma membrane"/>
    <property type="evidence" value="ECO:0007669"/>
    <property type="project" value="UniProtKB-SubCell"/>
</dbReference>
<feature type="domain" description="Calpain catalytic" evidence="24">
    <location>
        <begin position="1624"/>
        <end position="1926"/>
    </location>
</feature>
<dbReference type="SUPFAM" id="SSF54001">
    <property type="entry name" value="Cysteine proteinases"/>
    <property type="match status" value="2"/>
</dbReference>
<dbReference type="PANTHER" id="PTHR10183:SF379">
    <property type="entry name" value="CALPAIN-5"/>
    <property type="match status" value="1"/>
</dbReference>
<feature type="transmembrane region" description="Helical" evidence="23">
    <location>
        <begin position="2963"/>
        <end position="2983"/>
    </location>
</feature>
<feature type="active site" evidence="21">
    <location>
        <position position="1690"/>
    </location>
</feature>
<dbReference type="Gene3D" id="2.60.120.380">
    <property type="match status" value="2"/>
</dbReference>
<feature type="transmembrane region" description="Helical" evidence="23">
    <location>
        <begin position="164"/>
        <end position="186"/>
    </location>
</feature>
<feature type="compositionally biased region" description="Low complexity" evidence="22">
    <location>
        <begin position="341"/>
        <end position="352"/>
    </location>
</feature>
<evidence type="ECO:0000259" key="24">
    <source>
        <dbReference type="PROSITE" id="PS50203"/>
    </source>
</evidence>
<feature type="active site" evidence="21">
    <location>
        <position position="3858"/>
    </location>
</feature>
<feature type="transmembrane region" description="Helical" evidence="23">
    <location>
        <begin position="3021"/>
        <end position="3042"/>
    </location>
</feature>
<feature type="transmembrane region" description="Helical" evidence="23">
    <location>
        <begin position="918"/>
        <end position="941"/>
    </location>
</feature>
<feature type="compositionally biased region" description="Polar residues" evidence="22">
    <location>
        <begin position="368"/>
        <end position="402"/>
    </location>
</feature>
<feature type="active site" evidence="21">
    <location>
        <position position="3700"/>
    </location>
</feature>
<evidence type="ECO:0000256" key="17">
    <source>
        <dbReference type="ARBA" id="ARBA00022989"/>
    </source>
</evidence>
<keyword evidence="14 21" id="KW-0378">Hydrolase</keyword>
<feature type="transmembrane region" description="Helical" evidence="23">
    <location>
        <begin position="2203"/>
        <end position="2223"/>
    </location>
</feature>
<feature type="transmembrane region" description="Helical" evidence="23">
    <location>
        <begin position="2928"/>
        <end position="2951"/>
    </location>
</feature>
<feature type="transmembrane region" description="Helical" evidence="23">
    <location>
        <begin position="2770"/>
        <end position="2791"/>
    </location>
</feature>
<feature type="transmembrane region" description="Helical" evidence="23">
    <location>
        <begin position="2903"/>
        <end position="2922"/>
    </location>
</feature>
<name>A0A0D3F9J7_9ORYZ</name>
<feature type="transmembrane region" description="Helical" evidence="23">
    <location>
        <begin position="2746"/>
        <end position="2764"/>
    </location>
</feature>
<dbReference type="SMART" id="SM00720">
    <property type="entry name" value="calpain_III"/>
    <property type="match status" value="2"/>
</dbReference>
<feature type="transmembrane region" description="Helical" evidence="23">
    <location>
        <begin position="670"/>
        <end position="688"/>
    </location>
</feature>
<evidence type="ECO:0000256" key="10">
    <source>
        <dbReference type="ARBA" id="ARBA00022692"/>
    </source>
</evidence>
<dbReference type="InterPro" id="IPR000169">
    <property type="entry name" value="Pept_cys_AS"/>
</dbReference>
<evidence type="ECO:0000256" key="9">
    <source>
        <dbReference type="ARBA" id="ARBA00022670"/>
    </source>
</evidence>
<dbReference type="InterPro" id="IPR001300">
    <property type="entry name" value="Peptidase_C2_calpain_cat"/>
</dbReference>
<keyword evidence="7" id="KW-1003">Cell membrane</keyword>
<feature type="transmembrane region" description="Helical" evidence="23">
    <location>
        <begin position="893"/>
        <end position="912"/>
    </location>
</feature>
<dbReference type="PRINTS" id="PR00704">
    <property type="entry name" value="CALPAIN"/>
</dbReference>
<feature type="transmembrane region" description="Helical" evidence="23">
    <location>
        <begin position="745"/>
        <end position="765"/>
    </location>
</feature>
<evidence type="ECO:0000256" key="19">
    <source>
        <dbReference type="ARBA" id="ARBA00054983"/>
    </source>
</evidence>
<keyword evidence="16" id="KW-0256">Endoplasmic reticulum</keyword>
<dbReference type="EnsemblPlants" id="OBART02G29730.1">
    <property type="protein sequence ID" value="OBART02G29730.1"/>
    <property type="gene ID" value="OBART02G29730"/>
</dbReference>
<evidence type="ECO:0000256" key="1">
    <source>
        <dbReference type="ARBA" id="ARBA00004337"/>
    </source>
</evidence>
<feature type="domain" description="Calpain catalytic" evidence="24">
    <location>
        <begin position="3634"/>
        <end position="3936"/>
    </location>
</feature>
<dbReference type="GO" id="GO:0005789">
    <property type="term" value="C:endoplasmic reticulum membrane"/>
    <property type="evidence" value="ECO:0007669"/>
    <property type="project" value="UniProtKB-SubCell"/>
</dbReference>
<evidence type="ECO:0000313" key="26">
    <source>
        <dbReference type="Proteomes" id="UP000026960"/>
    </source>
</evidence>
<dbReference type="InterPro" id="IPR038765">
    <property type="entry name" value="Papain-like_cys_pep_sf"/>
</dbReference>
<evidence type="ECO:0000256" key="6">
    <source>
        <dbReference type="ARBA" id="ARBA00022473"/>
    </source>
</evidence>
<proteinExistence type="inferred from homology"/>
<dbReference type="Proteomes" id="UP000026960">
    <property type="component" value="Chromosome 2"/>
</dbReference>
<feature type="transmembrane region" description="Helical" evidence="23">
    <location>
        <begin position="2268"/>
        <end position="2290"/>
    </location>
</feature>
<dbReference type="PaxDb" id="65489-OBART02G29730.1"/>
<dbReference type="SUPFAM" id="SSF49758">
    <property type="entry name" value="Calpain large subunit, middle domain (domain III)"/>
    <property type="match status" value="2"/>
</dbReference>
<dbReference type="FunFam" id="2.60.120.200:FF:000165">
    <property type="entry name" value="Calpain-type cysteine protease DEK1"/>
    <property type="match status" value="2"/>
</dbReference>
<dbReference type="InterPro" id="IPR022683">
    <property type="entry name" value="Calpain_III"/>
</dbReference>
<feature type="transmembrane region" description="Helical" evidence="23">
    <location>
        <begin position="68"/>
        <end position="92"/>
    </location>
</feature>
<keyword evidence="9 21" id="KW-0645">Protease</keyword>
<comment type="subcellular location">
    <subcellularLocation>
        <location evidence="4">Cell membrane</location>
        <topology evidence="4">Multi-pass membrane protein</topology>
    </subcellularLocation>
    <subcellularLocation>
        <location evidence="3">Cytoplasm</location>
    </subcellularLocation>
    <subcellularLocation>
        <location evidence="2">Endoplasmic reticulum membrane</location>
        <topology evidence="2">Multi-pass membrane protein</topology>
    </subcellularLocation>
    <subcellularLocation>
        <location evidence="1">Endosome membrane</location>
        <topology evidence="1">Multi-pass membrane protein</topology>
    </subcellularLocation>
</comment>
<evidence type="ECO:0000256" key="13">
    <source>
        <dbReference type="ARBA" id="ARBA00022753"/>
    </source>
</evidence>
<dbReference type="GO" id="GO:0010008">
    <property type="term" value="C:endosome membrane"/>
    <property type="evidence" value="ECO:0007669"/>
    <property type="project" value="UniProtKB-SubCell"/>
</dbReference>
<dbReference type="CDD" id="cd00044">
    <property type="entry name" value="CysPc"/>
    <property type="match status" value="2"/>
</dbReference>
<dbReference type="Gene3D" id="2.60.120.200">
    <property type="match status" value="2"/>
</dbReference>
<keyword evidence="26" id="KW-1185">Reference proteome</keyword>
<evidence type="ECO:0000313" key="25">
    <source>
        <dbReference type="EnsemblPlants" id="OBART02G29730.1"/>
    </source>
</evidence>
<keyword evidence="10 23" id="KW-0812">Transmembrane</keyword>
<protein>
    <recommendedName>
        <fullName evidence="20">Protein DEFECTIVE KERNEL 1</fullName>
    </recommendedName>
</protein>
<dbReference type="HOGENOM" id="CLU_224008_0_0_1"/>
<feature type="region of interest" description="Disordered" evidence="22">
    <location>
        <begin position="2413"/>
        <end position="2484"/>
    </location>
</feature>
<dbReference type="Gramene" id="OBART02G29730.1">
    <property type="protein sequence ID" value="OBART02G29730.1"/>
    <property type="gene ID" value="OBART02G29730"/>
</dbReference>
<dbReference type="Pfam" id="PF01067">
    <property type="entry name" value="Calpain_III"/>
    <property type="match status" value="2"/>
</dbReference>
<reference evidence="25" key="2">
    <citation type="submission" date="2015-03" db="UniProtKB">
        <authorList>
            <consortium name="EnsemblPlants"/>
        </authorList>
    </citation>
    <scope>IDENTIFICATION</scope>
</reference>
<evidence type="ECO:0000256" key="7">
    <source>
        <dbReference type="ARBA" id="ARBA00022475"/>
    </source>
</evidence>
<feature type="transmembrane region" description="Helical" evidence="23">
    <location>
        <begin position="2821"/>
        <end position="2841"/>
    </location>
</feature>
<feature type="transmembrane region" description="Helical" evidence="23">
    <location>
        <begin position="953"/>
        <end position="973"/>
    </location>
</feature>
<evidence type="ECO:0000256" key="20">
    <source>
        <dbReference type="ARBA" id="ARBA00079208"/>
    </source>
</evidence>
<dbReference type="InterPro" id="IPR022682">
    <property type="entry name" value="Calpain_domain_III"/>
</dbReference>
<reference evidence="25" key="1">
    <citation type="journal article" date="2009" name="Rice">
        <title>De Novo Next Generation Sequencing of Plant Genomes.</title>
        <authorList>
            <person name="Rounsley S."/>
            <person name="Marri P.R."/>
            <person name="Yu Y."/>
            <person name="He R."/>
            <person name="Sisneros N."/>
            <person name="Goicoechea J.L."/>
            <person name="Lee S.J."/>
            <person name="Angelova A."/>
            <person name="Kudrna D."/>
            <person name="Luo M."/>
            <person name="Affourtit J."/>
            <person name="Desany B."/>
            <person name="Knight J."/>
            <person name="Niazi F."/>
            <person name="Egholm M."/>
            <person name="Wing R.A."/>
        </authorList>
    </citation>
    <scope>NUCLEOTIDE SEQUENCE [LARGE SCALE GENOMIC DNA]</scope>
    <source>
        <strain evidence="25">cv. IRGC 105608</strain>
    </source>
</reference>
<feature type="transmembrane region" description="Helical" evidence="23">
    <location>
        <begin position="2870"/>
        <end position="2891"/>
    </location>
</feature>
<dbReference type="GO" id="GO:0004198">
    <property type="term" value="F:calcium-dependent cysteine-type endopeptidase activity"/>
    <property type="evidence" value="ECO:0007669"/>
    <property type="project" value="InterPro"/>
</dbReference>
<dbReference type="PROSITE" id="PS50203">
    <property type="entry name" value="CALPAIN_CAT"/>
    <property type="match status" value="2"/>
</dbReference>
<dbReference type="FunFam" id="2.60.120.380:FF:000005">
    <property type="entry name" value="calpain-type cysteine protease DEK1"/>
    <property type="match status" value="2"/>
</dbReference>
<dbReference type="FunFam" id="3.90.70.10:FF:000038">
    <property type="entry name" value="Calpain-type cysteine protease DEK1"/>
    <property type="match status" value="2"/>
</dbReference>
<dbReference type="InterPro" id="IPR022684">
    <property type="entry name" value="Calpain_cysteine_protease"/>
</dbReference>
<feature type="transmembrane region" description="Helical" evidence="23">
    <location>
        <begin position="287"/>
        <end position="310"/>
    </location>
</feature>
<keyword evidence="6" id="KW-0217">Developmental protein</keyword>
<feature type="transmembrane region" description="Helical" evidence="23">
    <location>
        <begin position="2172"/>
        <end position="2196"/>
    </location>
</feature>
<feature type="active site" evidence="21">
    <location>
        <position position="3878"/>
    </location>
</feature>
<feature type="transmembrane region" description="Helical" evidence="23">
    <location>
        <begin position="598"/>
        <end position="617"/>
    </location>
</feature>
<feature type="transmembrane region" description="Helical" evidence="23">
    <location>
        <begin position="2711"/>
        <end position="2734"/>
    </location>
</feature>
<evidence type="ECO:0000256" key="5">
    <source>
        <dbReference type="ARBA" id="ARBA00007623"/>
    </source>
</evidence>
<evidence type="ECO:0000256" key="18">
    <source>
        <dbReference type="ARBA" id="ARBA00023136"/>
    </source>
</evidence>
<dbReference type="eggNOG" id="KOG0045">
    <property type="taxonomic scope" value="Eukaryota"/>
</dbReference>
<feature type="active site" evidence="21">
    <location>
        <position position="1848"/>
    </location>
</feature>
<feature type="transmembrane region" description="Helical" evidence="23">
    <location>
        <begin position="3048"/>
        <end position="3066"/>
    </location>
</feature>
<dbReference type="PANTHER" id="PTHR10183">
    <property type="entry name" value="CALPAIN"/>
    <property type="match status" value="1"/>
</dbReference>
<evidence type="ECO:0000256" key="23">
    <source>
        <dbReference type="SAM" id="Phobius"/>
    </source>
</evidence>